<evidence type="ECO:0000313" key="1">
    <source>
        <dbReference type="EMBL" id="ARD23347.1"/>
    </source>
</evidence>
<dbReference type="SUPFAM" id="SSF53850">
    <property type="entry name" value="Periplasmic binding protein-like II"/>
    <property type="match status" value="1"/>
</dbReference>
<organism evidence="1 2">
    <name type="scientific">Shewanella japonica</name>
    <dbReference type="NCBI Taxonomy" id="93973"/>
    <lineage>
        <taxon>Bacteria</taxon>
        <taxon>Pseudomonadati</taxon>
        <taxon>Pseudomonadota</taxon>
        <taxon>Gammaproteobacteria</taxon>
        <taxon>Alteromonadales</taxon>
        <taxon>Shewanellaceae</taxon>
        <taxon>Shewanella</taxon>
    </lineage>
</organism>
<sequence length="281" mass="32194">MAFERLKTKGLVFCTVFFFTTFNQQLIAATHAVMLTEVDETIVSISGNEEMEAIALLTEFSDEQLSFDQEQVSMTRGWLELSKQQNSCMFNKIKTAERESVAHFSKYPISVYPPLRLIVMSHNWDLFPKEFDLANFPADTHGQLGVVKDRAYGDFIDEKIKRNPHQYYIRGGMGSSNSLIKMLKAERVKGIIEYSEVVDAFLRDNNQSLDYQSIPIRHVTQPIYGYIVCSQGEKGKKVIAEIDRIMGLQSFQEAFIQMHADFFGEAEQAILIPELERVFSQ</sequence>
<accession>A0ABM6JMD6</accession>
<gene>
    <name evidence="1" type="ORF">SJ2017_3076</name>
</gene>
<evidence type="ECO:0000313" key="2">
    <source>
        <dbReference type="Proteomes" id="UP000191820"/>
    </source>
</evidence>
<reference evidence="1 2" key="1">
    <citation type="submission" date="2017-03" db="EMBL/GenBank/DDBJ databases">
        <title>Genome sequencing of Shewanella japonica KCTC 22435.</title>
        <authorList>
            <person name="Kim K.M."/>
        </authorList>
    </citation>
    <scope>NUCLEOTIDE SEQUENCE [LARGE SCALE GENOMIC DNA]</scope>
    <source>
        <strain evidence="1 2">KCTC 22435</strain>
    </source>
</reference>
<dbReference type="EMBL" id="CP020472">
    <property type="protein sequence ID" value="ARD23347.1"/>
    <property type="molecule type" value="Genomic_DNA"/>
</dbReference>
<dbReference type="Proteomes" id="UP000191820">
    <property type="component" value="Chromosome"/>
</dbReference>
<name>A0ABM6JMD6_9GAMM</name>
<proteinExistence type="predicted"/>
<keyword evidence="2" id="KW-1185">Reference proteome</keyword>
<evidence type="ECO:0008006" key="3">
    <source>
        <dbReference type="Google" id="ProtNLM"/>
    </source>
</evidence>
<protein>
    <recommendedName>
        <fullName evidence="3">Solute-binding protein family 3/N-terminal domain-containing protein</fullName>
    </recommendedName>
</protein>